<reference evidence="2" key="2">
    <citation type="submission" date="2020-05" db="UniProtKB">
        <authorList>
            <consortium name="EnsemblMetazoa"/>
        </authorList>
    </citation>
    <scope>IDENTIFICATION</scope>
    <source>
        <strain evidence="2">IAEA</strain>
    </source>
</reference>
<dbReference type="VEuPathDB" id="VectorBase:GPAI035502"/>
<dbReference type="Proteomes" id="UP000092445">
    <property type="component" value="Unassembled WGS sequence"/>
</dbReference>
<evidence type="ECO:0000313" key="3">
    <source>
        <dbReference type="Proteomes" id="UP000092445"/>
    </source>
</evidence>
<feature type="compositionally biased region" description="Low complexity" evidence="1">
    <location>
        <begin position="56"/>
        <end position="87"/>
    </location>
</feature>
<evidence type="ECO:0000256" key="1">
    <source>
        <dbReference type="SAM" id="MobiDB-lite"/>
    </source>
</evidence>
<feature type="region of interest" description="Disordered" evidence="1">
    <location>
        <begin position="38"/>
        <end position="87"/>
    </location>
</feature>
<organism evidence="2 3">
    <name type="scientific">Glossina pallidipes</name>
    <name type="common">Tsetse fly</name>
    <dbReference type="NCBI Taxonomy" id="7398"/>
    <lineage>
        <taxon>Eukaryota</taxon>
        <taxon>Metazoa</taxon>
        <taxon>Ecdysozoa</taxon>
        <taxon>Arthropoda</taxon>
        <taxon>Hexapoda</taxon>
        <taxon>Insecta</taxon>
        <taxon>Pterygota</taxon>
        <taxon>Neoptera</taxon>
        <taxon>Endopterygota</taxon>
        <taxon>Diptera</taxon>
        <taxon>Brachycera</taxon>
        <taxon>Muscomorpha</taxon>
        <taxon>Hippoboscoidea</taxon>
        <taxon>Glossinidae</taxon>
        <taxon>Glossina</taxon>
    </lineage>
</organism>
<proteinExistence type="predicted"/>
<accession>A0A1B0A609</accession>
<dbReference type="EnsemblMetazoa" id="GPAI035502-RA">
    <property type="protein sequence ID" value="GPAI035502-PA"/>
    <property type="gene ID" value="GPAI035502"/>
</dbReference>
<protein>
    <submittedName>
        <fullName evidence="2">Uncharacterized protein</fullName>
    </submittedName>
</protein>
<sequence>MTGTVGGGGGGSCVGGIDFILEELGTRVLVEWRSRRTCNNAASRSSSCVGEWGGESTSNRESSSSPLKLRASSSSSTTSTYSLGPSPTACVKVWRRKSQLRRNTLPQELHS</sequence>
<dbReference type="AlphaFoldDB" id="A0A1B0A609"/>
<evidence type="ECO:0000313" key="2">
    <source>
        <dbReference type="EnsemblMetazoa" id="GPAI035502-PA"/>
    </source>
</evidence>
<feature type="compositionally biased region" description="Polar residues" evidence="1">
    <location>
        <begin position="38"/>
        <end position="48"/>
    </location>
</feature>
<keyword evidence="3" id="KW-1185">Reference proteome</keyword>
<name>A0A1B0A609_GLOPL</name>
<reference evidence="3" key="1">
    <citation type="submission" date="2014-03" db="EMBL/GenBank/DDBJ databases">
        <authorList>
            <person name="Aksoy S."/>
            <person name="Warren W."/>
            <person name="Wilson R.K."/>
        </authorList>
    </citation>
    <scope>NUCLEOTIDE SEQUENCE [LARGE SCALE GENOMIC DNA]</scope>
    <source>
        <strain evidence="3">IAEA</strain>
    </source>
</reference>